<accession>A0ABY5P465</accession>
<dbReference type="PANTHER" id="PTHR37811">
    <property type="entry name" value="BLL5343 PROTEIN"/>
    <property type="match status" value="1"/>
</dbReference>
<evidence type="ECO:0000259" key="1">
    <source>
        <dbReference type="Pfam" id="PF03992"/>
    </source>
</evidence>
<feature type="domain" description="ABM" evidence="1">
    <location>
        <begin position="1"/>
        <end position="72"/>
    </location>
</feature>
<dbReference type="Proteomes" id="UP001315967">
    <property type="component" value="Chromosome"/>
</dbReference>
<dbReference type="EMBL" id="CP102453">
    <property type="protein sequence ID" value="UUX33376.1"/>
    <property type="molecule type" value="Genomic_DNA"/>
</dbReference>
<dbReference type="InterPro" id="IPR007138">
    <property type="entry name" value="ABM_dom"/>
</dbReference>
<dbReference type="GO" id="GO:0004497">
    <property type="term" value="F:monooxygenase activity"/>
    <property type="evidence" value="ECO:0007669"/>
    <property type="project" value="UniProtKB-KW"/>
</dbReference>
<sequence length="117" mass="13555">MIYVVFEVVIKANCMDNYLRIVSDLKGELNKVKGFVRSERFQSLATENKLLSLSLWESEEAVNTWRNQVEHRLSQRVGRDSIFESYQISVLSSIRSYGDDDRREAPADSNVFIFGEN</sequence>
<dbReference type="InterPro" id="IPR052936">
    <property type="entry name" value="Jasmonate_Hydroxylase-like"/>
</dbReference>
<evidence type="ECO:0000313" key="3">
    <source>
        <dbReference type="Proteomes" id="UP001315967"/>
    </source>
</evidence>
<organism evidence="2 3">
    <name type="scientific">Fundicoccus culcitae</name>
    <dbReference type="NCBI Taxonomy" id="2969821"/>
    <lineage>
        <taxon>Bacteria</taxon>
        <taxon>Bacillati</taxon>
        <taxon>Bacillota</taxon>
        <taxon>Bacilli</taxon>
        <taxon>Lactobacillales</taxon>
        <taxon>Aerococcaceae</taxon>
        <taxon>Fundicoccus</taxon>
    </lineage>
</organism>
<keyword evidence="2" id="KW-0560">Oxidoreductase</keyword>
<evidence type="ECO:0000313" key="2">
    <source>
        <dbReference type="EMBL" id="UUX33376.1"/>
    </source>
</evidence>
<dbReference type="InterPro" id="IPR011008">
    <property type="entry name" value="Dimeric_a/b-barrel"/>
</dbReference>
<dbReference type="Gene3D" id="3.30.70.100">
    <property type="match status" value="1"/>
</dbReference>
<keyword evidence="2" id="KW-0503">Monooxygenase</keyword>
<gene>
    <name evidence="2" type="ORF">NRE15_10750</name>
</gene>
<dbReference type="SUPFAM" id="SSF54909">
    <property type="entry name" value="Dimeric alpha+beta barrel"/>
    <property type="match status" value="1"/>
</dbReference>
<protein>
    <submittedName>
        <fullName evidence="2">Antibiotic biosynthesis monooxygenase</fullName>
    </submittedName>
</protein>
<keyword evidence="3" id="KW-1185">Reference proteome</keyword>
<dbReference type="PANTHER" id="PTHR37811:SF2">
    <property type="entry name" value="ABM DOMAIN-CONTAINING PROTEIN"/>
    <property type="match status" value="1"/>
</dbReference>
<name>A0ABY5P465_9LACT</name>
<reference evidence="2 3" key="1">
    <citation type="submission" date="2022-08" db="EMBL/GenBank/DDBJ databases">
        <title>Aerococcaceae sp. nov isolated from spoiled eye mask.</title>
        <authorList>
            <person name="Zhou G."/>
            <person name="Xie X.-B."/>
            <person name="Shi Q.-S."/>
            <person name="Wang Y.-S."/>
            <person name="Wen X."/>
            <person name="Peng H."/>
            <person name="Yang X.-J."/>
            <person name="Tao H.-B."/>
            <person name="Huang X.-M."/>
        </authorList>
    </citation>
    <scope>NUCLEOTIDE SEQUENCE [LARGE SCALE GENOMIC DNA]</scope>
    <source>
        <strain evidence="3">DM20194951</strain>
    </source>
</reference>
<proteinExistence type="predicted"/>
<dbReference type="RefSeq" id="WP_313792877.1">
    <property type="nucleotide sequence ID" value="NZ_CP102453.1"/>
</dbReference>
<dbReference type="Pfam" id="PF03992">
    <property type="entry name" value="ABM"/>
    <property type="match status" value="1"/>
</dbReference>